<evidence type="ECO:0000259" key="3">
    <source>
        <dbReference type="PROSITE" id="PS51352"/>
    </source>
</evidence>
<dbReference type="EMBL" id="CAJJDM010000067">
    <property type="protein sequence ID" value="CAD8081272.1"/>
    <property type="molecule type" value="Genomic_DNA"/>
</dbReference>
<dbReference type="PROSITE" id="PS00194">
    <property type="entry name" value="THIOREDOXIN_1"/>
    <property type="match status" value="1"/>
</dbReference>
<dbReference type="InterPro" id="IPR013766">
    <property type="entry name" value="Thioredoxin_domain"/>
</dbReference>
<evidence type="ECO:0000256" key="1">
    <source>
        <dbReference type="ARBA" id="ARBA00006347"/>
    </source>
</evidence>
<keyword evidence="2" id="KW-0732">Signal</keyword>
<dbReference type="Proteomes" id="UP000688137">
    <property type="component" value="Unassembled WGS sequence"/>
</dbReference>
<dbReference type="EMBL" id="CAJJDM010000067">
    <property type="protein sequence ID" value="CAD8081278.1"/>
    <property type="molecule type" value="Genomic_DNA"/>
</dbReference>
<reference evidence="4" key="1">
    <citation type="submission" date="2021-01" db="EMBL/GenBank/DDBJ databases">
        <authorList>
            <consortium name="Genoscope - CEA"/>
            <person name="William W."/>
        </authorList>
    </citation>
    <scope>NUCLEOTIDE SEQUENCE</scope>
</reference>
<dbReference type="OMA" id="GTDKAVC"/>
<dbReference type="EMBL" id="CAJJDM010000067">
    <property type="protein sequence ID" value="CAD8081284.1"/>
    <property type="molecule type" value="Genomic_DNA"/>
</dbReference>
<dbReference type="PROSITE" id="PS51352">
    <property type="entry name" value="THIOREDOXIN_2"/>
    <property type="match status" value="1"/>
</dbReference>
<dbReference type="PANTHER" id="PTHR45672:SF11">
    <property type="entry name" value="PROTEIN DISULFIDE-ISOMERASE C17H9.14C"/>
    <property type="match status" value="1"/>
</dbReference>
<sequence>MKYIVLLVIAMSVIADVTNEGKVIELTSDNFNSIVLESKQDVLVKFFAPWCGHCKNMAEAYKTLAANLADNQNVLIAEMDWTQHKTDAVEIKGFPTLVFFKKGGEKPEQIKFQKARTAEAMAEFIRENSSFQREDL</sequence>
<organism evidence="4 7">
    <name type="scientific">Paramecium primaurelia</name>
    <dbReference type="NCBI Taxonomy" id="5886"/>
    <lineage>
        <taxon>Eukaryota</taxon>
        <taxon>Sar</taxon>
        <taxon>Alveolata</taxon>
        <taxon>Ciliophora</taxon>
        <taxon>Intramacronucleata</taxon>
        <taxon>Oligohymenophorea</taxon>
        <taxon>Peniculida</taxon>
        <taxon>Parameciidae</taxon>
        <taxon>Paramecium</taxon>
    </lineage>
</organism>
<evidence type="ECO:0000313" key="4">
    <source>
        <dbReference type="EMBL" id="CAD8081272.1"/>
    </source>
</evidence>
<evidence type="ECO:0000313" key="7">
    <source>
        <dbReference type="Proteomes" id="UP000688137"/>
    </source>
</evidence>
<dbReference type="FunFam" id="3.40.30.10:FF:000551">
    <property type="entry name" value="Protein disulfide isomerase"/>
    <property type="match status" value="1"/>
</dbReference>
<evidence type="ECO:0000313" key="5">
    <source>
        <dbReference type="EMBL" id="CAD8081278.1"/>
    </source>
</evidence>
<evidence type="ECO:0000313" key="6">
    <source>
        <dbReference type="EMBL" id="CAD8081284.1"/>
    </source>
</evidence>
<feature type="chain" id="PRO_5036273290" description="Thioredoxin domain-containing protein" evidence="2">
    <location>
        <begin position="16"/>
        <end position="136"/>
    </location>
</feature>
<proteinExistence type="inferred from homology"/>
<accession>A0A8S1MPL7</accession>
<comment type="similarity">
    <text evidence="1">Belongs to the protein disulfide isomerase family.</text>
</comment>
<protein>
    <recommendedName>
        <fullName evidence="3">Thioredoxin domain-containing protein</fullName>
    </recommendedName>
</protein>
<keyword evidence="7" id="KW-1185">Reference proteome</keyword>
<dbReference type="GO" id="GO:0006457">
    <property type="term" value="P:protein folding"/>
    <property type="evidence" value="ECO:0007669"/>
    <property type="project" value="TreeGrafter"/>
</dbReference>
<dbReference type="Pfam" id="PF00085">
    <property type="entry name" value="Thioredoxin"/>
    <property type="match status" value="1"/>
</dbReference>
<feature type="domain" description="Thioredoxin" evidence="3">
    <location>
        <begin position="4"/>
        <end position="130"/>
    </location>
</feature>
<dbReference type="GO" id="GO:0005783">
    <property type="term" value="C:endoplasmic reticulum"/>
    <property type="evidence" value="ECO:0007669"/>
    <property type="project" value="TreeGrafter"/>
</dbReference>
<feature type="signal peptide" evidence="2">
    <location>
        <begin position="1"/>
        <end position="15"/>
    </location>
</feature>
<comment type="caution">
    <text evidence="4">The sequence shown here is derived from an EMBL/GenBank/DDBJ whole genome shotgun (WGS) entry which is preliminary data.</text>
</comment>
<dbReference type="PANTHER" id="PTHR45672">
    <property type="entry name" value="PROTEIN DISULFIDE-ISOMERASE C17H9.14C-RELATED"/>
    <property type="match status" value="1"/>
</dbReference>
<dbReference type="AlphaFoldDB" id="A0A8S1MPL7"/>
<name>A0A8S1MPL7_PARPR</name>
<evidence type="ECO:0000256" key="2">
    <source>
        <dbReference type="SAM" id="SignalP"/>
    </source>
</evidence>
<dbReference type="GO" id="GO:0003756">
    <property type="term" value="F:protein disulfide isomerase activity"/>
    <property type="evidence" value="ECO:0007669"/>
    <property type="project" value="TreeGrafter"/>
</dbReference>
<gene>
    <name evidence="4" type="ORF">PPRIM_AZ9-3.1.T0650137</name>
    <name evidence="5" type="ORF">PPRIM_AZ9-3.1.T0650140</name>
    <name evidence="6" type="ORF">PPRIM_AZ9-3.1.T0650143</name>
</gene>
<dbReference type="InterPro" id="IPR051063">
    <property type="entry name" value="PDI"/>
</dbReference>
<dbReference type="InterPro" id="IPR017937">
    <property type="entry name" value="Thioredoxin_CS"/>
</dbReference>